<proteinExistence type="predicted"/>
<dbReference type="RefSeq" id="WP_015333959.1">
    <property type="nucleotide sequence ID" value="NC_020054.1"/>
</dbReference>
<evidence type="ECO:0000313" key="2">
    <source>
        <dbReference type="Proteomes" id="UP000011058"/>
    </source>
</evidence>
<dbReference type="OrthoDB" id="964655at2"/>
<sequence length="80" mass="8868">MNSFNAPLLDEKPAQSILPLYGGAEKPLEKMTVDELEEAASQVYRKVREAAFSRGLPVIIKRNGQLLKEYADGHTEPLPS</sequence>
<dbReference type="KEGG" id="fae:FAES_4861"/>
<dbReference type="STRING" id="1166018.FAES_4861"/>
<reference evidence="1 2" key="1">
    <citation type="journal article" date="2012" name="J. Bacteriol.">
        <title>Genome Sequence of Fibrella aestuarina BUZ 2T, a Filamentous Marine Bacterium.</title>
        <authorList>
            <person name="Filippini M."/>
            <person name="Qi W."/>
            <person name="Blom J."/>
            <person name="Goesmann A."/>
            <person name="Smits T.H."/>
            <person name="Bagheri H.C."/>
        </authorList>
    </citation>
    <scope>NUCLEOTIDE SEQUENCE [LARGE SCALE GENOMIC DNA]</scope>
    <source>
        <strain evidence="2">BUZ 2T</strain>
    </source>
</reference>
<name>I0KFF7_9BACT</name>
<evidence type="ECO:0000313" key="1">
    <source>
        <dbReference type="EMBL" id="CCH02860.1"/>
    </source>
</evidence>
<dbReference type="HOGENOM" id="CLU_2584564_0_0_10"/>
<gene>
    <name evidence="1" type="ORF">FAES_4861</name>
</gene>
<keyword evidence="2" id="KW-1185">Reference proteome</keyword>
<dbReference type="AlphaFoldDB" id="I0KFF7"/>
<accession>I0KFF7</accession>
<organism evidence="1 2">
    <name type="scientific">Fibrella aestuarina BUZ 2</name>
    <dbReference type="NCBI Taxonomy" id="1166018"/>
    <lineage>
        <taxon>Bacteria</taxon>
        <taxon>Pseudomonadati</taxon>
        <taxon>Bacteroidota</taxon>
        <taxon>Cytophagia</taxon>
        <taxon>Cytophagales</taxon>
        <taxon>Spirosomataceae</taxon>
        <taxon>Fibrella</taxon>
    </lineage>
</organism>
<dbReference type="EMBL" id="HE796683">
    <property type="protein sequence ID" value="CCH02860.1"/>
    <property type="molecule type" value="Genomic_DNA"/>
</dbReference>
<protein>
    <submittedName>
        <fullName evidence="1">Uncharacterized protein</fullName>
    </submittedName>
</protein>
<dbReference type="Proteomes" id="UP000011058">
    <property type="component" value="Chromosome"/>
</dbReference>